<reference evidence="3 4" key="1">
    <citation type="submission" date="2021-06" db="EMBL/GenBank/DDBJ databases">
        <authorList>
            <person name="Pan X."/>
        </authorList>
    </citation>
    <scope>NUCLEOTIDE SEQUENCE [LARGE SCALE GENOMIC DNA]</scope>
    <source>
        <strain evidence="3 4">4503</strain>
    </source>
</reference>
<dbReference type="Proteomes" id="UP000720508">
    <property type="component" value="Unassembled WGS sequence"/>
</dbReference>
<feature type="domain" description="Peptidase S9 prolyl oligopeptidase catalytic" evidence="2">
    <location>
        <begin position="408"/>
        <end position="610"/>
    </location>
</feature>
<keyword evidence="4" id="KW-1185">Reference proteome</keyword>
<evidence type="ECO:0000313" key="4">
    <source>
        <dbReference type="Proteomes" id="UP000720508"/>
    </source>
</evidence>
<name>A0ABS6C7H8_9ACTN</name>
<keyword evidence="1" id="KW-0378">Hydrolase</keyword>
<dbReference type="PANTHER" id="PTHR42776">
    <property type="entry name" value="SERINE PEPTIDASE S9 FAMILY MEMBER"/>
    <property type="match status" value="1"/>
</dbReference>
<dbReference type="EMBL" id="JAHLEM010000012">
    <property type="protein sequence ID" value="MBU3862853.1"/>
    <property type="molecule type" value="Genomic_DNA"/>
</dbReference>
<sequence length="631" mass="69037">MTHDWQRFFDARQCLSSRRGRGMGDDLELMVHDGPDGAFLTVWDVVRDVTRPVAGAYGDPRNAVLSGDGRAVLNLLDDNGSEMGHLWSVPIDGGSGTDLTPGLPPYTLRGIDVARTGALAVLSAVAEDGFTLWLVDTDGGRPPRRLFGSTAEAWNARVSADGRWASIDTTDHNPGLRRFAATVLSTTADAPGETIRTLSDGPEAPVRGIRFSPVPGDNRLLVSTERSGHQRPCVWSFTDGSRIDLDAEHLDGDVVPLDWSDDAAYVLLVHVDHGVHRVLEWEPDSGRLRAVDHPAGAFFEADIADAHPDYWASHYGADGQPRLLHQRFDLPLTLLREDRGDATVTPVWTPSLRPAGVALTSHIVRSIDGTPVQLWAGRPPGRKGPAPTLLSIHGGPQLVTVDRYTPEAQAWLAEGFAYAAVNYRGSQTFGRRFREGFWHTIGERELEDIAASVHWLVHEGIADPRQIFITGASYGGYLSLLSLGRLPDLFAGALAFVPMADWLAAYADMNPALRSAWRSFFHADPDDDPEVFHRASPISYVDGVRAPVWISTGTHDTRTPPRQVHRYAQALEKAGGDVTVEWFSGGHETNSRNSELADQRRMMELITKAMHGERWAEGPVTPPPPGSIGYM</sequence>
<organism evidence="3 4">
    <name type="scientific">Streptomyces niphimycinicus</name>
    <dbReference type="NCBI Taxonomy" id="2842201"/>
    <lineage>
        <taxon>Bacteria</taxon>
        <taxon>Bacillati</taxon>
        <taxon>Actinomycetota</taxon>
        <taxon>Actinomycetes</taxon>
        <taxon>Kitasatosporales</taxon>
        <taxon>Streptomycetaceae</taxon>
        <taxon>Streptomyces</taxon>
    </lineage>
</organism>
<proteinExistence type="predicted"/>
<comment type="caution">
    <text evidence="3">The sequence shown here is derived from an EMBL/GenBank/DDBJ whole genome shotgun (WGS) entry which is preliminary data.</text>
</comment>
<evidence type="ECO:0000313" key="3">
    <source>
        <dbReference type="EMBL" id="MBU3862853.1"/>
    </source>
</evidence>
<evidence type="ECO:0000256" key="1">
    <source>
        <dbReference type="ARBA" id="ARBA00022801"/>
    </source>
</evidence>
<protein>
    <submittedName>
        <fullName evidence="3">Prolyl oligopeptidase family serine peptidase</fullName>
    </submittedName>
</protein>
<gene>
    <name evidence="3" type="ORF">KN815_01640</name>
</gene>
<dbReference type="InterPro" id="IPR001375">
    <property type="entry name" value="Peptidase_S9_cat"/>
</dbReference>
<evidence type="ECO:0000259" key="2">
    <source>
        <dbReference type="Pfam" id="PF00326"/>
    </source>
</evidence>
<accession>A0ABS6C7H8</accession>
<dbReference type="PANTHER" id="PTHR42776:SF27">
    <property type="entry name" value="DIPEPTIDYL PEPTIDASE FAMILY MEMBER 6"/>
    <property type="match status" value="1"/>
</dbReference>
<dbReference type="RefSeq" id="WP_216339424.1">
    <property type="nucleotide sequence ID" value="NZ_JAHLEM010000012.1"/>
</dbReference>
<dbReference type="Pfam" id="PF00326">
    <property type="entry name" value="Peptidase_S9"/>
    <property type="match status" value="1"/>
</dbReference>